<proteinExistence type="predicted"/>
<protein>
    <submittedName>
        <fullName evidence="1">Uncharacterized protein</fullName>
    </submittedName>
</protein>
<sequence>MVGAIDAWNGVLHRLGEHIEGQNRKVTERRKEHVELVAKVTKKIDEVNALHDEVAKRRTIPDQRVIGFMLYSEKIVALGEPRYFTENWPLIELLYALDRRLLETRYSLSSLIKQATGCQYLQPPARGPPSSAAPTASSHLPASTMTVMTAVASRTYCSLHRDRDLAYDKARGGFSGPGSSGAIILVVGMLTGAGAGAADEVADIAYITPYFPAGGSSSS</sequence>
<dbReference type="EMBL" id="NHYD01000150">
    <property type="protein sequence ID" value="PPQ95029.1"/>
    <property type="molecule type" value="Genomic_DNA"/>
</dbReference>
<organism evidence="1 2">
    <name type="scientific">Psilocybe cyanescens</name>
    <dbReference type="NCBI Taxonomy" id="93625"/>
    <lineage>
        <taxon>Eukaryota</taxon>
        <taxon>Fungi</taxon>
        <taxon>Dikarya</taxon>
        <taxon>Basidiomycota</taxon>
        <taxon>Agaricomycotina</taxon>
        <taxon>Agaricomycetes</taxon>
        <taxon>Agaricomycetidae</taxon>
        <taxon>Agaricales</taxon>
        <taxon>Agaricineae</taxon>
        <taxon>Strophariaceae</taxon>
        <taxon>Psilocybe</taxon>
    </lineage>
</organism>
<gene>
    <name evidence="1" type="ORF">CVT25_000492</name>
</gene>
<evidence type="ECO:0000313" key="1">
    <source>
        <dbReference type="EMBL" id="PPQ95029.1"/>
    </source>
</evidence>
<dbReference type="OrthoDB" id="5424209at2759"/>
<name>A0A409XW99_PSICY</name>
<comment type="caution">
    <text evidence="1">The sequence shown here is derived from an EMBL/GenBank/DDBJ whole genome shotgun (WGS) entry which is preliminary data.</text>
</comment>
<dbReference type="Proteomes" id="UP000283269">
    <property type="component" value="Unassembled WGS sequence"/>
</dbReference>
<dbReference type="InParanoid" id="A0A409XW99"/>
<dbReference type="AlphaFoldDB" id="A0A409XW99"/>
<reference evidence="1 2" key="1">
    <citation type="journal article" date="2018" name="Evol. Lett.">
        <title>Horizontal gene cluster transfer increased hallucinogenic mushroom diversity.</title>
        <authorList>
            <person name="Reynolds H.T."/>
            <person name="Vijayakumar V."/>
            <person name="Gluck-Thaler E."/>
            <person name="Korotkin H.B."/>
            <person name="Matheny P.B."/>
            <person name="Slot J.C."/>
        </authorList>
    </citation>
    <scope>NUCLEOTIDE SEQUENCE [LARGE SCALE GENOMIC DNA]</scope>
    <source>
        <strain evidence="1 2">2631</strain>
    </source>
</reference>
<accession>A0A409XW99</accession>
<keyword evidence="2" id="KW-1185">Reference proteome</keyword>
<evidence type="ECO:0000313" key="2">
    <source>
        <dbReference type="Proteomes" id="UP000283269"/>
    </source>
</evidence>